<dbReference type="Proteomes" id="UP000735302">
    <property type="component" value="Unassembled WGS sequence"/>
</dbReference>
<feature type="domain" description="Reverse transcriptase Ty1/copia-type" evidence="2">
    <location>
        <begin position="129"/>
        <end position="285"/>
    </location>
</feature>
<feature type="region of interest" description="Disordered" evidence="1">
    <location>
        <begin position="17"/>
        <end position="55"/>
    </location>
</feature>
<feature type="compositionally biased region" description="Polar residues" evidence="1">
    <location>
        <begin position="17"/>
        <end position="30"/>
    </location>
</feature>
<gene>
    <name evidence="3" type="ORF">PoB_000053400</name>
</gene>
<dbReference type="InterPro" id="IPR013103">
    <property type="entry name" value="RVT_2"/>
</dbReference>
<evidence type="ECO:0000259" key="2">
    <source>
        <dbReference type="Pfam" id="PF07727"/>
    </source>
</evidence>
<keyword evidence="4" id="KW-1185">Reference proteome</keyword>
<dbReference type="EMBL" id="BLXT01000055">
    <property type="protein sequence ID" value="GFN74028.1"/>
    <property type="molecule type" value="Genomic_DNA"/>
</dbReference>
<dbReference type="Pfam" id="PF07727">
    <property type="entry name" value="RVT_2"/>
    <property type="match status" value="1"/>
</dbReference>
<evidence type="ECO:0000256" key="1">
    <source>
        <dbReference type="SAM" id="MobiDB-lite"/>
    </source>
</evidence>
<reference evidence="3 4" key="1">
    <citation type="journal article" date="2021" name="Elife">
        <title>Chloroplast acquisition without the gene transfer in kleptoplastic sea slugs, Plakobranchus ocellatus.</title>
        <authorList>
            <person name="Maeda T."/>
            <person name="Takahashi S."/>
            <person name="Yoshida T."/>
            <person name="Shimamura S."/>
            <person name="Takaki Y."/>
            <person name="Nagai Y."/>
            <person name="Toyoda A."/>
            <person name="Suzuki Y."/>
            <person name="Arimoto A."/>
            <person name="Ishii H."/>
            <person name="Satoh N."/>
            <person name="Nishiyama T."/>
            <person name="Hasebe M."/>
            <person name="Maruyama T."/>
            <person name="Minagawa J."/>
            <person name="Obokata J."/>
            <person name="Shigenobu S."/>
        </authorList>
    </citation>
    <scope>NUCLEOTIDE SEQUENCE [LARGE SCALE GENOMIC DNA]</scope>
</reference>
<proteinExistence type="predicted"/>
<dbReference type="AlphaFoldDB" id="A0AAV3XVR4"/>
<evidence type="ECO:0000313" key="4">
    <source>
        <dbReference type="Proteomes" id="UP000735302"/>
    </source>
</evidence>
<accession>A0AAV3XVR4</accession>
<comment type="caution">
    <text evidence="3">The sequence shown here is derived from an EMBL/GenBank/DDBJ whole genome shotgun (WGS) entry which is preliminary data.</text>
</comment>
<protein>
    <recommendedName>
        <fullName evidence="2">Reverse transcriptase Ty1/copia-type domain-containing protein</fullName>
    </recommendedName>
</protein>
<evidence type="ECO:0000313" key="3">
    <source>
        <dbReference type="EMBL" id="GFN74028.1"/>
    </source>
</evidence>
<sequence length="314" mass="35714">MQLNLRKLTVEIPIYEQTSPDEIQTPNPTVQVEEPHNQQSQSSQEASNSRGLGKRIKTRPKYLDDYVVTNDNDETESDENDFLNSTFLHYCYNTVHQIPTCYKNAISCDDATKWHKAMNDEISALEENGTFECTTLPPGRNAVGGRWVFDVKTNAKGEETFKARYVAKGFSQIPGIDFQETFSPTARLTSVRTLVQCAVQNDQMVHQMDVKTAYLNAPIDCELYVQQPEGYEKTNDKGEKPVWKLKKSLYGLKQSGRNCNNLLHSHLIADGFVQSLVDTCVYFKETNDPYSWEIMLIKSNSLQSQNLNPFPSDT</sequence>
<name>A0AAV3XVR4_9GAST</name>
<organism evidence="3 4">
    <name type="scientific">Plakobranchus ocellatus</name>
    <dbReference type="NCBI Taxonomy" id="259542"/>
    <lineage>
        <taxon>Eukaryota</taxon>
        <taxon>Metazoa</taxon>
        <taxon>Spiralia</taxon>
        <taxon>Lophotrochozoa</taxon>
        <taxon>Mollusca</taxon>
        <taxon>Gastropoda</taxon>
        <taxon>Heterobranchia</taxon>
        <taxon>Euthyneura</taxon>
        <taxon>Panpulmonata</taxon>
        <taxon>Sacoglossa</taxon>
        <taxon>Placobranchoidea</taxon>
        <taxon>Plakobranchidae</taxon>
        <taxon>Plakobranchus</taxon>
    </lineage>
</organism>